<dbReference type="InterPro" id="IPR036291">
    <property type="entry name" value="NAD(P)-bd_dom_sf"/>
</dbReference>
<dbReference type="SUPFAM" id="SSF51735">
    <property type="entry name" value="NAD(P)-binding Rossmann-fold domains"/>
    <property type="match status" value="1"/>
</dbReference>
<keyword evidence="5" id="KW-0276">Fatty acid metabolism</keyword>
<dbReference type="PRINTS" id="PR00081">
    <property type="entry name" value="GDHRDH"/>
</dbReference>
<evidence type="ECO:0000256" key="13">
    <source>
        <dbReference type="ARBA" id="ARBA00038849"/>
    </source>
</evidence>
<evidence type="ECO:0000313" key="21">
    <source>
        <dbReference type="CGD" id="CAL0000148961"/>
    </source>
</evidence>
<evidence type="ECO:0000256" key="3">
    <source>
        <dbReference type="ARBA" id="ARBA00022516"/>
    </source>
</evidence>
<evidence type="ECO:0000256" key="17">
    <source>
        <dbReference type="ARBA" id="ARBA00049108"/>
    </source>
</evidence>
<dbReference type="eggNOG" id="KOG0725">
    <property type="taxonomic scope" value="Eukaryota"/>
</dbReference>
<gene>
    <name evidence="21 22" type="ordered locus">CPAR2_500750</name>
</gene>
<dbReference type="EMBL" id="HE605207">
    <property type="protein sequence ID" value="CCE43849.1"/>
    <property type="molecule type" value="Genomic_DNA"/>
</dbReference>
<comment type="catalytic activity">
    <reaction evidence="20">
        <text>(2E)-octenoyl-CoA + NADPH + H(+) = octanoyl-CoA + NADP(+)</text>
        <dbReference type="Rhea" id="RHEA:44952"/>
        <dbReference type="ChEBI" id="CHEBI:15378"/>
        <dbReference type="ChEBI" id="CHEBI:57386"/>
        <dbReference type="ChEBI" id="CHEBI:57783"/>
        <dbReference type="ChEBI" id="CHEBI:58349"/>
        <dbReference type="ChEBI" id="CHEBI:62242"/>
    </reaction>
    <physiologicalReaction direction="left-to-right" evidence="20">
        <dbReference type="Rhea" id="RHEA:44953"/>
    </physiologicalReaction>
</comment>
<evidence type="ECO:0000256" key="11">
    <source>
        <dbReference type="ARBA" id="ARBA00037124"/>
    </source>
</evidence>
<accession>A0AAJ8W4G8</accession>
<dbReference type="GO" id="GO:0033306">
    <property type="term" value="P:phytol metabolic process"/>
    <property type="evidence" value="ECO:0007669"/>
    <property type="project" value="TreeGrafter"/>
</dbReference>
<dbReference type="CGD" id="CAL0000148961">
    <property type="gene designation" value="CPAR2_500750"/>
</dbReference>
<dbReference type="Proteomes" id="UP000005221">
    <property type="component" value="Chromosome 5"/>
</dbReference>
<dbReference type="InterPro" id="IPR052388">
    <property type="entry name" value="Peroxisomal_t2-enoyl-CoA_red"/>
</dbReference>
<keyword evidence="8" id="KW-0443">Lipid metabolism</keyword>
<protein>
    <recommendedName>
        <fullName evidence="14">Peroxisomal trans-2-enoyl-CoA reductase</fullName>
        <ecNumber evidence="13">1.3.1.38</ecNumber>
    </recommendedName>
</protein>
<evidence type="ECO:0000313" key="24">
    <source>
        <dbReference type="Proteomes" id="UP000005221"/>
    </source>
</evidence>
<evidence type="ECO:0000256" key="20">
    <source>
        <dbReference type="ARBA" id="ARBA00049559"/>
    </source>
</evidence>
<comment type="subcellular location">
    <subcellularLocation>
        <location evidence="1">Peroxisome</location>
    </subcellularLocation>
</comment>
<evidence type="ECO:0000256" key="9">
    <source>
        <dbReference type="ARBA" id="ARBA00023140"/>
    </source>
</evidence>
<dbReference type="Pfam" id="PF13561">
    <property type="entry name" value="adh_short_C2"/>
    <property type="match status" value="1"/>
</dbReference>
<reference evidence="23" key="4">
    <citation type="submission" date="2025-05" db="UniProtKB">
        <authorList>
            <consortium name="EnsemblFungi"/>
        </authorList>
    </citation>
    <scope>IDENTIFICATION</scope>
</reference>
<comment type="catalytic activity">
    <reaction evidence="15">
        <text>(2E)-dodecenoyl-CoA + NADPH + H(+) = dodecanoyl-CoA + NADP(+)</text>
        <dbReference type="Rhea" id="RHEA:44964"/>
        <dbReference type="ChEBI" id="CHEBI:15378"/>
        <dbReference type="ChEBI" id="CHEBI:57330"/>
        <dbReference type="ChEBI" id="CHEBI:57375"/>
        <dbReference type="ChEBI" id="CHEBI:57783"/>
        <dbReference type="ChEBI" id="CHEBI:58349"/>
    </reaction>
    <physiologicalReaction direction="left-to-right" evidence="15">
        <dbReference type="Rhea" id="RHEA:44965"/>
    </physiologicalReaction>
</comment>
<keyword evidence="7" id="KW-0560">Oxidoreductase</keyword>
<accession>G8BHC5</accession>
<evidence type="ECO:0000256" key="2">
    <source>
        <dbReference type="ARBA" id="ARBA00005189"/>
    </source>
</evidence>
<evidence type="ECO:0000256" key="18">
    <source>
        <dbReference type="ARBA" id="ARBA00049251"/>
    </source>
</evidence>
<keyword evidence="6" id="KW-0521">NADP</keyword>
<comment type="catalytic activity">
    <reaction evidence="19">
        <text>(2E)-decenoyl-CoA + NADPH + H(+) = decanoyl-CoA + NADP(+)</text>
        <dbReference type="Rhea" id="RHEA:44960"/>
        <dbReference type="ChEBI" id="CHEBI:15378"/>
        <dbReference type="ChEBI" id="CHEBI:57783"/>
        <dbReference type="ChEBI" id="CHEBI:58349"/>
        <dbReference type="ChEBI" id="CHEBI:61406"/>
        <dbReference type="ChEBI" id="CHEBI:61430"/>
    </reaction>
    <physiologicalReaction direction="left-to-right" evidence="19">
        <dbReference type="Rhea" id="RHEA:44961"/>
    </physiologicalReaction>
</comment>
<dbReference type="VEuPathDB" id="FungiDB:CPAR2_500750"/>
<dbReference type="PANTHER" id="PTHR24317:SF7">
    <property type="entry name" value="PEROXISOMAL TRANS-2-ENOYL-COA REDUCTASE"/>
    <property type="match status" value="1"/>
</dbReference>
<name>G8BHC5_CANPC</name>
<sequence length="262" mass="28422">MSYNFLNKVVVVTGGLSGIGLSTTIKLLRQGAKVVVGDLAHEQEIDFVVSKINESAPDSNVHHNLRFLRTNIHSWQDNVNLVDFALDEYKGIDYVVANAAMIRRNGEGASDEPTLDEFNEVVNVNLGGTFAFNKLCINYWKEFKKSGNIVNVGSVFGHKVTDPNLVDLNYSKSGIHTLTKSMALGCASLGIRVNEVCPGFIKTPMLETVLGSDQYDHIVNGIPMQKIGDGDDVANAICFLLSDDARYITGASVVVDGGYSCS</sequence>
<keyword evidence="9" id="KW-0576">Peroxisome</keyword>
<reference evidence="24" key="2">
    <citation type="journal article" date="2011" name="BMC Genomics">
        <title>Using RNA-seq to determine the transcriptional landscape and the hypoxic response of the pathogenic yeast Candida parapsilosis.</title>
        <authorList>
            <person name="Guida A."/>
            <person name="Lindstaedt C."/>
            <person name="Maguire S.L."/>
            <person name="Ding C."/>
            <person name="Higgins D.G."/>
            <person name="Corton N.J."/>
            <person name="Berriman M."/>
            <person name="Butler G."/>
        </authorList>
    </citation>
    <scope>GENOME REANNOTATION</scope>
    <source>
        <strain evidence="24">CDC 317 / ATCC MYA-4646</strain>
    </source>
</reference>
<evidence type="ECO:0000256" key="12">
    <source>
        <dbReference type="ARBA" id="ARBA00038622"/>
    </source>
</evidence>
<evidence type="ECO:0000256" key="19">
    <source>
        <dbReference type="ARBA" id="ARBA00049386"/>
    </source>
</evidence>
<evidence type="ECO:0000313" key="22">
    <source>
        <dbReference type="EMBL" id="CCE43849.1"/>
    </source>
</evidence>
<reference evidence="24" key="1">
    <citation type="journal article" date="2009" name="Nature">
        <title>Evolution of pathogenicity and sexual reproduction in eight Candida genomes.</title>
        <authorList>
            <person name="Butler G."/>
            <person name="Rasmussen M.D."/>
            <person name="Lin M.F."/>
            <person name="Santos M.A."/>
            <person name="Sakthikumar S."/>
            <person name="Munro C.A."/>
            <person name="Rheinbay E."/>
            <person name="Grabherr M."/>
            <person name="Forche A."/>
            <person name="Reedy J.L."/>
            <person name="Agrafioti I."/>
            <person name="Arnaud M.B."/>
            <person name="Bates S."/>
            <person name="Brown A.J."/>
            <person name="Brunke S."/>
            <person name="Costanzo M.C."/>
            <person name="Fitzpatrick D.A."/>
            <person name="de Groot P.W."/>
            <person name="Harris D."/>
            <person name="Hoyer L.L."/>
            <person name="Hube B."/>
            <person name="Klis F.M."/>
            <person name="Kodira C."/>
            <person name="Lennard N."/>
            <person name="Logue M.E."/>
            <person name="Martin R."/>
            <person name="Neiman A.M."/>
            <person name="Nikolaou E."/>
            <person name="Quail M.A."/>
            <person name="Quinn J."/>
            <person name="Santos M.C."/>
            <person name="Schmitzberger F.F."/>
            <person name="Sherlock G."/>
            <person name="Shah P."/>
            <person name="Silverstein K.A."/>
            <person name="Skrzypek M.S."/>
            <person name="Soll D."/>
            <person name="Staggs R."/>
            <person name="Stansfield I."/>
            <person name="Stumpf M.P."/>
            <person name="Sudbery P.E."/>
            <person name="Srikantha T."/>
            <person name="Zeng Q."/>
            <person name="Berman J."/>
            <person name="Berriman M."/>
            <person name="Heitman J."/>
            <person name="Gow N.A."/>
            <person name="Lorenz M.C."/>
            <person name="Birren B.W."/>
            <person name="Kellis M."/>
            <person name="Cuomo C.A."/>
        </authorList>
    </citation>
    <scope>NUCLEOTIDE SEQUENCE [LARGE SCALE GENOMIC DNA]</scope>
    <source>
        <strain evidence="24">CDC 317 / ATCC MYA-4646</strain>
    </source>
</reference>
<dbReference type="Gene3D" id="3.40.50.720">
    <property type="entry name" value="NAD(P)-binding Rossmann-like Domain"/>
    <property type="match status" value="1"/>
</dbReference>
<keyword evidence="4" id="KW-0597">Phosphoprotein</keyword>
<organism evidence="22 24">
    <name type="scientific">Candida parapsilosis (strain CDC 317 / ATCC MYA-4646)</name>
    <name type="common">Yeast</name>
    <name type="synonym">Monilia parapsilosis</name>
    <dbReference type="NCBI Taxonomy" id="578454"/>
    <lineage>
        <taxon>Eukaryota</taxon>
        <taxon>Fungi</taxon>
        <taxon>Dikarya</taxon>
        <taxon>Ascomycota</taxon>
        <taxon>Saccharomycotina</taxon>
        <taxon>Pichiomycetes</taxon>
        <taxon>Debaryomycetaceae</taxon>
        <taxon>Candida/Lodderomyces clade</taxon>
        <taxon>Candida</taxon>
    </lineage>
</organism>
<dbReference type="AlphaFoldDB" id="G8BHC5"/>
<dbReference type="STRING" id="578454.G8BHC5"/>
<dbReference type="EnsemblFungi" id="CPAR2_500750-T">
    <property type="protein sequence ID" value="CPAR2_500750-T-p1"/>
    <property type="gene ID" value="CPAR2_500750"/>
</dbReference>
<proteinExistence type="predicted"/>
<evidence type="ECO:0000256" key="10">
    <source>
        <dbReference type="ARBA" id="ARBA00023160"/>
    </source>
</evidence>
<dbReference type="GO" id="GO:0005777">
    <property type="term" value="C:peroxisome"/>
    <property type="evidence" value="ECO:0007669"/>
    <property type="project" value="UniProtKB-SubCell"/>
</dbReference>
<reference evidence="22" key="3">
    <citation type="submission" date="2011-10" db="EMBL/GenBank/DDBJ databases">
        <title>Transcriptional landscape of the pathogenic yeast Candida parapsilosis.</title>
        <authorList>
            <person name="Guida A."/>
            <person name="Lindstaedt C."/>
            <person name="Maguire S.L."/>
            <person name="Ding C."/>
            <person name="Higgins D.G."/>
            <person name="Harris D."/>
            <person name="Berriman M."/>
            <person name="Butler G."/>
        </authorList>
    </citation>
    <scope>NUCLEOTIDE SEQUENCE</scope>
    <source>
        <strain evidence="22">CDC317</strain>
    </source>
</reference>
<keyword evidence="3" id="KW-0444">Lipid biosynthesis</keyword>
<dbReference type="PANTHER" id="PTHR24317">
    <property type="entry name" value="PEROXISOMAL TRANS-2-ENOYL-COA REDUCTASE"/>
    <property type="match status" value="1"/>
</dbReference>
<evidence type="ECO:0000256" key="15">
    <source>
        <dbReference type="ARBA" id="ARBA00047570"/>
    </source>
</evidence>
<dbReference type="InterPro" id="IPR002347">
    <property type="entry name" value="SDR_fam"/>
</dbReference>
<comment type="subunit">
    <text evidence="12">Interacts with PEX5, probably required to target it into peroxisomes.</text>
</comment>
<dbReference type="GO" id="GO:0019166">
    <property type="term" value="F:trans-2-enoyl-CoA reductase (NADPH) activity"/>
    <property type="evidence" value="ECO:0007669"/>
    <property type="project" value="UniProtKB-EC"/>
</dbReference>
<evidence type="ECO:0000256" key="8">
    <source>
        <dbReference type="ARBA" id="ARBA00023098"/>
    </source>
</evidence>
<comment type="catalytic activity">
    <reaction evidence="16">
        <text>(2E)-tetradecenoyl-CoA + NADPH + H(+) = tetradecanoyl-CoA + NADP(+)</text>
        <dbReference type="Rhea" id="RHEA:44968"/>
        <dbReference type="ChEBI" id="CHEBI:15378"/>
        <dbReference type="ChEBI" id="CHEBI:57385"/>
        <dbReference type="ChEBI" id="CHEBI:57783"/>
        <dbReference type="ChEBI" id="CHEBI:58349"/>
        <dbReference type="ChEBI" id="CHEBI:61405"/>
    </reaction>
    <physiologicalReaction direction="left-to-right" evidence="16">
        <dbReference type="Rhea" id="RHEA:44969"/>
    </physiologicalReaction>
</comment>
<dbReference type="GO" id="GO:0006633">
    <property type="term" value="P:fatty acid biosynthetic process"/>
    <property type="evidence" value="ECO:0007669"/>
    <property type="project" value="UniProtKB-KW"/>
</dbReference>
<evidence type="ECO:0000313" key="23">
    <source>
        <dbReference type="EnsemblFungi" id="CPAR2_500750-T-p1"/>
    </source>
</evidence>
<evidence type="ECO:0000256" key="1">
    <source>
        <dbReference type="ARBA" id="ARBA00004275"/>
    </source>
</evidence>
<dbReference type="EC" id="1.3.1.38" evidence="13"/>
<comment type="catalytic activity">
    <reaction evidence="18">
        <text>a (2E)-enoyl-CoA + NADPH + H(+) = a 2,3-saturated acyl-CoA + NADP(+)</text>
        <dbReference type="Rhea" id="RHEA:33763"/>
        <dbReference type="ChEBI" id="CHEBI:15378"/>
        <dbReference type="ChEBI" id="CHEBI:57783"/>
        <dbReference type="ChEBI" id="CHEBI:58349"/>
        <dbReference type="ChEBI" id="CHEBI:58856"/>
        <dbReference type="ChEBI" id="CHEBI:65111"/>
        <dbReference type="EC" id="1.3.1.38"/>
    </reaction>
    <physiologicalReaction direction="left-to-right" evidence="18">
        <dbReference type="Rhea" id="RHEA:33764"/>
    </physiologicalReaction>
</comment>
<comment type="catalytic activity">
    <reaction evidence="17">
        <text>(2E)-hexenoyl-CoA + NADPH + H(+) = hexanoyl-CoA + NADP(+)</text>
        <dbReference type="Rhea" id="RHEA:44956"/>
        <dbReference type="ChEBI" id="CHEBI:15378"/>
        <dbReference type="ChEBI" id="CHEBI:57783"/>
        <dbReference type="ChEBI" id="CHEBI:58349"/>
        <dbReference type="ChEBI" id="CHEBI:62077"/>
        <dbReference type="ChEBI" id="CHEBI:62620"/>
    </reaction>
    <physiologicalReaction direction="left-to-right" evidence="17">
        <dbReference type="Rhea" id="RHEA:44957"/>
    </physiologicalReaction>
</comment>
<evidence type="ECO:0000256" key="7">
    <source>
        <dbReference type="ARBA" id="ARBA00023002"/>
    </source>
</evidence>
<comment type="function">
    <text evidence="11">Participates in chain elongation of fatty acids. Catalyzes the reduction of trans-2-enoyl-CoAs of varying chain lengths from 6:1 to 16:1, having maximum activity with 10:1 CoA. Has no 2,4-dienoyl-CoA reductase activity.</text>
</comment>
<evidence type="ECO:0000256" key="4">
    <source>
        <dbReference type="ARBA" id="ARBA00022553"/>
    </source>
</evidence>
<keyword evidence="24" id="KW-1185">Reference proteome</keyword>
<evidence type="ECO:0000256" key="16">
    <source>
        <dbReference type="ARBA" id="ARBA00048686"/>
    </source>
</evidence>
<dbReference type="FunFam" id="3.40.50.720:FF:000084">
    <property type="entry name" value="Short-chain dehydrogenase reductase"/>
    <property type="match status" value="1"/>
</dbReference>
<evidence type="ECO:0000256" key="5">
    <source>
        <dbReference type="ARBA" id="ARBA00022832"/>
    </source>
</evidence>
<evidence type="ECO:0000256" key="14">
    <source>
        <dbReference type="ARBA" id="ARBA00041063"/>
    </source>
</evidence>
<keyword evidence="10" id="KW-0275">Fatty acid biosynthesis</keyword>
<comment type="pathway">
    <text evidence="2">Lipid metabolism.</text>
</comment>
<evidence type="ECO:0000256" key="6">
    <source>
        <dbReference type="ARBA" id="ARBA00022857"/>
    </source>
</evidence>